<gene>
    <name evidence="1" type="ORF">EVEC_LOCUS950</name>
</gene>
<organism evidence="3">
    <name type="scientific">Enterobius vermicularis</name>
    <name type="common">Human pinworm</name>
    <dbReference type="NCBI Taxonomy" id="51028"/>
    <lineage>
        <taxon>Eukaryota</taxon>
        <taxon>Metazoa</taxon>
        <taxon>Ecdysozoa</taxon>
        <taxon>Nematoda</taxon>
        <taxon>Chromadorea</taxon>
        <taxon>Rhabditida</taxon>
        <taxon>Spirurina</taxon>
        <taxon>Oxyuridomorpha</taxon>
        <taxon>Oxyuroidea</taxon>
        <taxon>Oxyuridae</taxon>
        <taxon>Enterobius</taxon>
    </lineage>
</organism>
<proteinExistence type="predicted"/>
<dbReference type="InterPro" id="IPR052104">
    <property type="entry name" value="Mito_Release_Factor_mL62"/>
</dbReference>
<name>A0A0N4UUZ9_ENTVE</name>
<dbReference type="PANTHER" id="PTHR11075:SF54">
    <property type="entry name" value="LARGE RIBOSOMAL SUBUNIT PROTEIN ML62"/>
    <property type="match status" value="1"/>
</dbReference>
<keyword evidence="2" id="KW-1185">Reference proteome</keyword>
<dbReference type="WBParaSite" id="EVEC_0000124201-mRNA-1">
    <property type="protein sequence ID" value="EVEC_0000124201-mRNA-1"/>
    <property type="gene ID" value="EVEC_0000124201"/>
</dbReference>
<dbReference type="SUPFAM" id="SSF110916">
    <property type="entry name" value="Peptidyl-tRNA hydrolase domain-like"/>
    <property type="match status" value="1"/>
</dbReference>
<accession>A0A0N4UUZ9</accession>
<sequence length="178" mass="20234">MLQFFGWLGRLPISAARFSLAPLKRSSPWRVSVVSRKFLATFDGKIPLDKIKTEITTDPTTQLPLVIVRLPLKENDWLDKEIVEELSKRYVFRIDKDGQLVVESCRTRSVFLNKADCVDKLRTAILDLVDSERSKEVGVWKETEREIAARNARARLIDFNKAALKQSNSSCSSINGPV</sequence>
<dbReference type="Proteomes" id="UP000274131">
    <property type="component" value="Unassembled WGS sequence"/>
</dbReference>
<dbReference type="GO" id="GO:0005762">
    <property type="term" value="C:mitochondrial large ribosomal subunit"/>
    <property type="evidence" value="ECO:0007669"/>
    <property type="project" value="TreeGrafter"/>
</dbReference>
<evidence type="ECO:0000313" key="2">
    <source>
        <dbReference type="Proteomes" id="UP000274131"/>
    </source>
</evidence>
<dbReference type="GO" id="GO:0016150">
    <property type="term" value="F:translation release factor activity, codon nonspecific"/>
    <property type="evidence" value="ECO:0007669"/>
    <property type="project" value="TreeGrafter"/>
</dbReference>
<dbReference type="GO" id="GO:0004045">
    <property type="term" value="F:peptidyl-tRNA hydrolase activity"/>
    <property type="evidence" value="ECO:0007669"/>
    <property type="project" value="TreeGrafter"/>
</dbReference>
<evidence type="ECO:0000313" key="1">
    <source>
        <dbReference type="EMBL" id="VDD85807.1"/>
    </source>
</evidence>
<dbReference type="EMBL" id="UXUI01007152">
    <property type="protein sequence ID" value="VDD85807.1"/>
    <property type="molecule type" value="Genomic_DNA"/>
</dbReference>
<dbReference type="Gene3D" id="3.30.160.20">
    <property type="match status" value="1"/>
</dbReference>
<reference evidence="3" key="1">
    <citation type="submission" date="2017-02" db="UniProtKB">
        <authorList>
            <consortium name="WormBaseParasite"/>
        </authorList>
    </citation>
    <scope>IDENTIFICATION</scope>
</reference>
<protein>
    <submittedName>
        <fullName evidence="3">MRP-S28 domain-containing protein</fullName>
    </submittedName>
</protein>
<evidence type="ECO:0000313" key="3">
    <source>
        <dbReference type="WBParaSite" id="EVEC_0000124201-mRNA-1"/>
    </source>
</evidence>
<dbReference type="PANTHER" id="PTHR11075">
    <property type="entry name" value="PEPTIDE CHAIN RELEASE FACTOR"/>
    <property type="match status" value="1"/>
</dbReference>
<dbReference type="AlphaFoldDB" id="A0A0N4UUZ9"/>
<dbReference type="OrthoDB" id="270639at2759"/>
<dbReference type="STRING" id="51028.A0A0N4UUZ9"/>
<reference evidence="1 2" key="2">
    <citation type="submission" date="2018-10" db="EMBL/GenBank/DDBJ databases">
        <authorList>
            <consortium name="Pathogen Informatics"/>
        </authorList>
    </citation>
    <scope>NUCLEOTIDE SEQUENCE [LARGE SCALE GENOMIC DNA]</scope>
</reference>
<dbReference type="GO" id="GO:0070126">
    <property type="term" value="P:mitochondrial translational termination"/>
    <property type="evidence" value="ECO:0007669"/>
    <property type="project" value="TreeGrafter"/>
</dbReference>